<dbReference type="InterPro" id="IPR013517">
    <property type="entry name" value="FG-GAP"/>
</dbReference>
<feature type="domain" description="SbsA Ig-like" evidence="2">
    <location>
        <begin position="9"/>
        <end position="109"/>
    </location>
</feature>
<dbReference type="Pfam" id="PF13205">
    <property type="entry name" value="Big_5"/>
    <property type="match status" value="1"/>
</dbReference>
<proteinExistence type="predicted"/>
<keyword evidence="5" id="KW-1185">Reference proteome</keyword>
<sequence>MVGAPAQAQAPTLTSLAPVRNALAVPRTTALTVGFSQPLSSSSAQGVCVFSTRRGGRLTGTTTISGSTLRFTPAQLLQAGETVSATLTSAVRSLNDVPLAQPQVVRFTTATTPSAGLFTGGSDPAITNAPYAVAAGDLNGDGWPDLITHNAGNRLSIRLNTGTGTFSGGPDVGVLNGMDLAVGDVDNDGDLDLVVDGGGSIVGPPSGTAVLVRNNGAAGFSSSSISFPARVTGVALGDVNGDGYVDVIGALAGALNIRLNDGQGNFLASGQLVGGGNKVVLGDLDNDGDLDLVATELGYPGRVLTLLNDGAGTFRLSETLPTSSYPLQTRLGDVDGDGDLDVVTVIQTQVANTPGVLNLFRNEGQGTFTRQADVLVTVSPQDVALGDVDGDGDLDLVSVSLARNTASVRLNAGTGSFSDAQEVSVGNRPYSVVLADVDDNGTLDLLTANETGTSVSVRLNSQVLATSPRAVTPAWQLYPNPAHEQVQVELPAAFRGQAVQLCLCNALGQVVREQSLNPTAPQLSVAGLAAGLYTMHVRTSQQQLSTRLLIE</sequence>
<evidence type="ECO:0000259" key="2">
    <source>
        <dbReference type="Pfam" id="PF13205"/>
    </source>
</evidence>
<evidence type="ECO:0000259" key="3">
    <source>
        <dbReference type="Pfam" id="PF18962"/>
    </source>
</evidence>
<dbReference type="Pfam" id="PF18962">
    <property type="entry name" value="Por_Secre_tail"/>
    <property type="match status" value="1"/>
</dbReference>
<dbReference type="AlphaFoldDB" id="A0A243W6Z0"/>
<organism evidence="4 5">
    <name type="scientific">Hymenobacter crusticola</name>
    <dbReference type="NCBI Taxonomy" id="1770526"/>
    <lineage>
        <taxon>Bacteria</taxon>
        <taxon>Pseudomonadati</taxon>
        <taxon>Bacteroidota</taxon>
        <taxon>Cytophagia</taxon>
        <taxon>Cytophagales</taxon>
        <taxon>Hymenobacteraceae</taxon>
        <taxon>Hymenobacter</taxon>
    </lineage>
</organism>
<dbReference type="EMBL" id="MTSE01000027">
    <property type="protein sequence ID" value="OUJ70021.1"/>
    <property type="molecule type" value="Genomic_DNA"/>
</dbReference>
<comment type="caution">
    <text evidence="4">The sequence shown here is derived from an EMBL/GenBank/DDBJ whole genome shotgun (WGS) entry which is preliminary data.</text>
</comment>
<feature type="domain" description="Secretion system C-terminal sorting" evidence="3">
    <location>
        <begin position="477"/>
        <end position="550"/>
    </location>
</feature>
<name>A0A243W6Z0_9BACT</name>
<keyword evidence="1" id="KW-0732">Signal</keyword>
<evidence type="ECO:0000256" key="1">
    <source>
        <dbReference type="ARBA" id="ARBA00022729"/>
    </source>
</evidence>
<evidence type="ECO:0000313" key="4">
    <source>
        <dbReference type="EMBL" id="OUJ70021.1"/>
    </source>
</evidence>
<gene>
    <name evidence="4" type="ORF">BXP70_25455</name>
</gene>
<dbReference type="PANTHER" id="PTHR46580:SF2">
    <property type="entry name" value="MAM DOMAIN-CONTAINING PROTEIN"/>
    <property type="match status" value="1"/>
</dbReference>
<dbReference type="PANTHER" id="PTHR46580">
    <property type="entry name" value="SENSOR KINASE-RELATED"/>
    <property type="match status" value="1"/>
</dbReference>
<protein>
    <recommendedName>
        <fullName evidence="6">SbsA Ig-like domain-containing protein</fullName>
    </recommendedName>
</protein>
<evidence type="ECO:0000313" key="5">
    <source>
        <dbReference type="Proteomes" id="UP000194873"/>
    </source>
</evidence>
<dbReference type="InterPro" id="IPR026444">
    <property type="entry name" value="Secre_tail"/>
</dbReference>
<dbReference type="InterPro" id="IPR028994">
    <property type="entry name" value="Integrin_alpha_N"/>
</dbReference>
<dbReference type="InterPro" id="IPR032812">
    <property type="entry name" value="SbsA_Ig"/>
</dbReference>
<accession>A0A243W6Z0</accession>
<evidence type="ECO:0008006" key="6">
    <source>
        <dbReference type="Google" id="ProtNLM"/>
    </source>
</evidence>
<reference evidence="4 5" key="1">
    <citation type="submission" date="2017-01" db="EMBL/GenBank/DDBJ databases">
        <title>A new Hymenobacter.</title>
        <authorList>
            <person name="Liang Y."/>
            <person name="Feng F."/>
        </authorList>
    </citation>
    <scope>NUCLEOTIDE SEQUENCE [LARGE SCALE GENOMIC DNA]</scope>
    <source>
        <strain evidence="4">MIMBbqt21</strain>
    </source>
</reference>
<dbReference type="NCBIfam" id="TIGR04183">
    <property type="entry name" value="Por_Secre_tail"/>
    <property type="match status" value="1"/>
</dbReference>
<dbReference type="Pfam" id="PF13517">
    <property type="entry name" value="FG-GAP_3"/>
    <property type="match status" value="3"/>
</dbReference>
<dbReference type="SUPFAM" id="SSF69318">
    <property type="entry name" value="Integrin alpha N-terminal domain"/>
    <property type="match status" value="1"/>
</dbReference>
<dbReference type="Proteomes" id="UP000194873">
    <property type="component" value="Unassembled WGS sequence"/>
</dbReference>
<dbReference type="Gene3D" id="2.130.10.130">
    <property type="entry name" value="Integrin alpha, N-terminal"/>
    <property type="match status" value="2"/>
</dbReference>